<sequence>MAASSYRGSFRSNEDYMSMISLSIFVTNFPDSVTSRDLWKTCGAYGTVVDVFIPFKKSRAGKRFAFVRFIKVLNPPRLVENLCTIWIGRHHLYANQVRFERPARSYSGPVKPGVNSKPLQTPSSGQTKSYAKAVNGMPPVTRGPPLSPSPVMVLDDSCIVEHDLSKHVMGKVNDFLSIPNMYNILKDEGFLDIKLSYLGGTWVLIEFDSMAAKEKFLNHSGVNSWFEITQEAINDFSCVERIVWVDIEGVPLNAWSKETFDRIGKKWGKTLDMEDNSTSSFSRKRVCVMTNYPVSILETFKIIVKGRVFMVRAKELFTWSPVFATVKEEDVKSDDESLHGSYNNMFNSGPNDIEPNDDGVSDDDAVSDTVFGSNASHPNRKSDGAEPSESQDQFGIYDLLNKKKNTKAQEQGSSSPSLSHPPGFTPAASENVQASGVSPINRVNIGIQKEVNAKFSEEVIRCQVKARIFHEVCCTSDLELTLCKFGRYPLYLEQLIFKKDNVTISDNFIAIYGTWLPSNSKILFIVISVLSPQPVTTRGELWIIFRILVRYLTLEGYTFTWSHPTATKMSKLDCFLVSDGIFELFPSIAAICLDRHLSDHRPILLREMRVDFGPTPFRFHHSWFDIVGFDVMIIQSWSSFSHLDSNPMIRFKKKLQDLKAIIAMVERINFGPWRGC</sequence>
<dbReference type="PANTHER" id="PTHR33710">
    <property type="entry name" value="BNAC02G09200D PROTEIN"/>
    <property type="match status" value="1"/>
</dbReference>
<organism evidence="4 5">
    <name type="scientific">Tanacetum coccineum</name>
    <dbReference type="NCBI Taxonomy" id="301880"/>
    <lineage>
        <taxon>Eukaryota</taxon>
        <taxon>Viridiplantae</taxon>
        <taxon>Streptophyta</taxon>
        <taxon>Embryophyta</taxon>
        <taxon>Tracheophyta</taxon>
        <taxon>Spermatophyta</taxon>
        <taxon>Magnoliopsida</taxon>
        <taxon>eudicotyledons</taxon>
        <taxon>Gunneridae</taxon>
        <taxon>Pentapetalae</taxon>
        <taxon>asterids</taxon>
        <taxon>campanulids</taxon>
        <taxon>Asterales</taxon>
        <taxon>Asteraceae</taxon>
        <taxon>Asteroideae</taxon>
        <taxon>Anthemideae</taxon>
        <taxon>Anthemidinae</taxon>
        <taxon>Tanacetum</taxon>
    </lineage>
</organism>
<dbReference type="InterPro" id="IPR012677">
    <property type="entry name" value="Nucleotide-bd_a/b_plait_sf"/>
</dbReference>
<evidence type="ECO:0000256" key="2">
    <source>
        <dbReference type="SAM" id="MobiDB-lite"/>
    </source>
</evidence>
<dbReference type="Gene3D" id="3.60.10.10">
    <property type="entry name" value="Endonuclease/exonuclease/phosphatase"/>
    <property type="match status" value="1"/>
</dbReference>
<evidence type="ECO:0000313" key="5">
    <source>
        <dbReference type="Proteomes" id="UP001151760"/>
    </source>
</evidence>
<proteinExistence type="predicted"/>
<dbReference type="InterPro" id="IPR035979">
    <property type="entry name" value="RBD_domain_sf"/>
</dbReference>
<dbReference type="InterPro" id="IPR036691">
    <property type="entry name" value="Endo/exonu/phosph_ase_sf"/>
</dbReference>
<feature type="domain" description="RRM" evidence="3">
    <location>
        <begin position="22"/>
        <end position="104"/>
    </location>
</feature>
<comment type="caution">
    <text evidence="4">The sequence shown here is derived from an EMBL/GenBank/DDBJ whole genome shotgun (WGS) entry which is preliminary data.</text>
</comment>
<feature type="region of interest" description="Disordered" evidence="2">
    <location>
        <begin position="106"/>
        <end position="128"/>
    </location>
</feature>
<keyword evidence="4" id="KW-0548">Nucleotidyltransferase</keyword>
<feature type="region of interest" description="Disordered" evidence="2">
    <location>
        <begin position="405"/>
        <end position="431"/>
    </location>
</feature>
<dbReference type="PANTHER" id="PTHR33710:SF64">
    <property type="entry name" value="ENDONUCLEASE_EXONUCLEASE_PHOSPHATASE DOMAIN-CONTAINING PROTEIN"/>
    <property type="match status" value="1"/>
</dbReference>
<name>A0ABQ5A023_9ASTR</name>
<evidence type="ECO:0000256" key="1">
    <source>
        <dbReference type="PROSITE-ProRule" id="PRU00176"/>
    </source>
</evidence>
<dbReference type="EMBL" id="BQNB010011749">
    <property type="protein sequence ID" value="GJS94672.1"/>
    <property type="molecule type" value="Genomic_DNA"/>
</dbReference>
<feature type="region of interest" description="Disordered" evidence="2">
    <location>
        <begin position="333"/>
        <end position="390"/>
    </location>
</feature>
<dbReference type="Proteomes" id="UP001151760">
    <property type="component" value="Unassembled WGS sequence"/>
</dbReference>
<keyword evidence="1" id="KW-0694">RNA-binding</keyword>
<feature type="compositionally biased region" description="Polar residues" evidence="2">
    <location>
        <begin position="117"/>
        <end position="128"/>
    </location>
</feature>
<evidence type="ECO:0000259" key="3">
    <source>
        <dbReference type="PROSITE" id="PS50102"/>
    </source>
</evidence>
<dbReference type="Gene3D" id="3.30.70.330">
    <property type="match status" value="1"/>
</dbReference>
<keyword evidence="4" id="KW-0695">RNA-directed DNA polymerase</keyword>
<dbReference type="CDD" id="cd00590">
    <property type="entry name" value="RRM_SF"/>
    <property type="match status" value="1"/>
</dbReference>
<feature type="compositionally biased region" description="Acidic residues" evidence="2">
    <location>
        <begin position="354"/>
        <end position="366"/>
    </location>
</feature>
<feature type="compositionally biased region" description="Polar residues" evidence="2">
    <location>
        <begin position="340"/>
        <end position="350"/>
    </location>
</feature>
<gene>
    <name evidence="4" type="ORF">Tco_0801640</name>
</gene>
<keyword evidence="4" id="KW-0808">Transferase</keyword>
<dbReference type="SUPFAM" id="SSF54928">
    <property type="entry name" value="RNA-binding domain, RBD"/>
    <property type="match status" value="1"/>
</dbReference>
<dbReference type="Pfam" id="PF00076">
    <property type="entry name" value="RRM_1"/>
    <property type="match status" value="1"/>
</dbReference>
<evidence type="ECO:0000313" key="4">
    <source>
        <dbReference type="EMBL" id="GJS94672.1"/>
    </source>
</evidence>
<feature type="compositionally biased region" description="Low complexity" evidence="2">
    <location>
        <begin position="413"/>
        <end position="422"/>
    </location>
</feature>
<dbReference type="SUPFAM" id="SSF56219">
    <property type="entry name" value="DNase I-like"/>
    <property type="match status" value="1"/>
</dbReference>
<protein>
    <submittedName>
        <fullName evidence="4">RNA-directed DNA polymerase, eukaryota</fullName>
    </submittedName>
</protein>
<dbReference type="InterPro" id="IPR000504">
    <property type="entry name" value="RRM_dom"/>
</dbReference>
<reference evidence="4" key="2">
    <citation type="submission" date="2022-01" db="EMBL/GenBank/DDBJ databases">
        <authorList>
            <person name="Yamashiro T."/>
            <person name="Shiraishi A."/>
            <person name="Satake H."/>
            <person name="Nakayama K."/>
        </authorList>
    </citation>
    <scope>NUCLEOTIDE SEQUENCE</scope>
</reference>
<keyword evidence="5" id="KW-1185">Reference proteome</keyword>
<dbReference type="SMART" id="SM00360">
    <property type="entry name" value="RRM"/>
    <property type="match status" value="1"/>
</dbReference>
<reference evidence="4" key="1">
    <citation type="journal article" date="2022" name="Int. J. Mol. Sci.">
        <title>Draft Genome of Tanacetum Coccineum: Genomic Comparison of Closely Related Tanacetum-Family Plants.</title>
        <authorList>
            <person name="Yamashiro T."/>
            <person name="Shiraishi A."/>
            <person name="Nakayama K."/>
            <person name="Satake H."/>
        </authorList>
    </citation>
    <scope>NUCLEOTIDE SEQUENCE</scope>
</reference>
<dbReference type="PROSITE" id="PS50102">
    <property type="entry name" value="RRM"/>
    <property type="match status" value="1"/>
</dbReference>
<dbReference type="GO" id="GO:0003964">
    <property type="term" value="F:RNA-directed DNA polymerase activity"/>
    <property type="evidence" value="ECO:0007669"/>
    <property type="project" value="UniProtKB-KW"/>
</dbReference>
<accession>A0ABQ5A023</accession>